<evidence type="ECO:0000259" key="1">
    <source>
        <dbReference type="Pfam" id="PF00117"/>
    </source>
</evidence>
<keyword evidence="2" id="KW-0436">Ligase</keyword>
<sequence length="240" mass="26663">MKFLVFQHVSCEHPGSLRALMTRAGIAWDAVELDEGEPIPDLADYDALWVMGGPMDVWDVEEHPWLITEKAAIRHWVQDLQKPFLGLCLGHQLLADALGGTCGPQRPAEIGVKEVTLTPEGRADPLMQGLPDRQTCLQWHGVRVAQAPEGATVLARSENTSVEAIRVGQNAWSMQYHVEVEPDTVDNWATIPAYRDALIETMGEGGLDLMRAQAEKAMPDFLNTAERLFINFLAEIRKTN</sequence>
<dbReference type="Pfam" id="PF00117">
    <property type="entry name" value="GATase"/>
    <property type="match status" value="1"/>
</dbReference>
<dbReference type="InterPro" id="IPR044992">
    <property type="entry name" value="ChyE-like"/>
</dbReference>
<evidence type="ECO:0000313" key="3">
    <source>
        <dbReference type="Proteomes" id="UP000193061"/>
    </source>
</evidence>
<dbReference type="PROSITE" id="PS51273">
    <property type="entry name" value="GATASE_TYPE_1"/>
    <property type="match status" value="1"/>
</dbReference>
<dbReference type="CDD" id="cd01741">
    <property type="entry name" value="GATase1_1"/>
    <property type="match status" value="1"/>
</dbReference>
<dbReference type="InterPro" id="IPR017926">
    <property type="entry name" value="GATASE"/>
</dbReference>
<dbReference type="GO" id="GO:0005829">
    <property type="term" value="C:cytosol"/>
    <property type="evidence" value="ECO:0007669"/>
    <property type="project" value="TreeGrafter"/>
</dbReference>
<dbReference type="GO" id="GO:0003922">
    <property type="term" value="F:GMP synthase (glutamine-hydrolyzing) activity"/>
    <property type="evidence" value="ECO:0007669"/>
    <property type="project" value="UniProtKB-EC"/>
</dbReference>
<dbReference type="SUPFAM" id="SSF52317">
    <property type="entry name" value="Class I glutamine amidotransferase-like"/>
    <property type="match status" value="1"/>
</dbReference>
<proteinExistence type="predicted"/>
<feature type="domain" description="Glutamine amidotransferase" evidence="1">
    <location>
        <begin position="40"/>
        <end position="184"/>
    </location>
</feature>
<dbReference type="PANTHER" id="PTHR42695:SF5">
    <property type="entry name" value="GLUTAMINE AMIDOTRANSFERASE YLR126C-RELATED"/>
    <property type="match status" value="1"/>
</dbReference>
<dbReference type="RefSeq" id="WP_085804961.1">
    <property type="nucleotide sequence ID" value="NZ_FWFX01000003.1"/>
</dbReference>
<accession>A0A1X6YWX6</accession>
<dbReference type="Proteomes" id="UP000193061">
    <property type="component" value="Unassembled WGS sequence"/>
</dbReference>
<reference evidence="2 3" key="1">
    <citation type="submission" date="2017-03" db="EMBL/GenBank/DDBJ databases">
        <authorList>
            <person name="Afonso C.L."/>
            <person name="Miller P.J."/>
            <person name="Scott M.A."/>
            <person name="Spackman E."/>
            <person name="Goraichik I."/>
            <person name="Dimitrov K.M."/>
            <person name="Suarez D.L."/>
            <person name="Swayne D.E."/>
        </authorList>
    </citation>
    <scope>NUCLEOTIDE SEQUENCE [LARGE SCALE GENOMIC DNA]</scope>
    <source>
        <strain evidence="2 3">CECT 7450</strain>
    </source>
</reference>
<gene>
    <name evidence="2" type="primary">guaA_2</name>
    <name evidence="2" type="ORF">ROA7450_01422</name>
</gene>
<dbReference type="EC" id="6.3.5.2" evidence="2"/>
<dbReference type="AlphaFoldDB" id="A0A1X6YWX6"/>
<protein>
    <submittedName>
        <fullName evidence="2">GMP synthase [glutamine-hydrolyzing]</fullName>
        <ecNumber evidence="2">6.3.5.2</ecNumber>
    </submittedName>
</protein>
<keyword evidence="3" id="KW-1185">Reference proteome</keyword>
<dbReference type="InterPro" id="IPR029062">
    <property type="entry name" value="Class_I_gatase-like"/>
</dbReference>
<dbReference type="PANTHER" id="PTHR42695">
    <property type="entry name" value="GLUTAMINE AMIDOTRANSFERASE YLR126C-RELATED"/>
    <property type="match status" value="1"/>
</dbReference>
<dbReference type="EMBL" id="FWFX01000003">
    <property type="protein sequence ID" value="SLN31732.1"/>
    <property type="molecule type" value="Genomic_DNA"/>
</dbReference>
<organism evidence="2 3">
    <name type="scientific">Roseovarius albus</name>
    <dbReference type="NCBI Taxonomy" id="1247867"/>
    <lineage>
        <taxon>Bacteria</taxon>
        <taxon>Pseudomonadati</taxon>
        <taxon>Pseudomonadota</taxon>
        <taxon>Alphaproteobacteria</taxon>
        <taxon>Rhodobacterales</taxon>
        <taxon>Roseobacteraceae</taxon>
        <taxon>Roseovarius</taxon>
    </lineage>
</organism>
<name>A0A1X6YWX6_9RHOB</name>
<dbReference type="OrthoDB" id="9794816at2"/>
<evidence type="ECO:0000313" key="2">
    <source>
        <dbReference type="EMBL" id="SLN31732.1"/>
    </source>
</evidence>
<dbReference type="Gene3D" id="3.40.50.880">
    <property type="match status" value="1"/>
</dbReference>